<evidence type="ECO:0000313" key="6">
    <source>
        <dbReference type="Proteomes" id="UP000005384"/>
    </source>
</evidence>
<dbReference type="PANTHER" id="PTHR43537">
    <property type="entry name" value="TRANSCRIPTIONAL REGULATOR, GNTR FAMILY"/>
    <property type="match status" value="1"/>
</dbReference>
<dbReference type="HOGENOM" id="CLU_017584_5_2_9"/>
<evidence type="ECO:0000256" key="1">
    <source>
        <dbReference type="ARBA" id="ARBA00023015"/>
    </source>
</evidence>
<dbReference type="EMBL" id="ADLN01000026">
    <property type="protein sequence ID" value="EHI60373.1"/>
    <property type="molecule type" value="Genomic_DNA"/>
</dbReference>
<reference evidence="5 6" key="1">
    <citation type="submission" date="2011-08" db="EMBL/GenBank/DDBJ databases">
        <title>The Genome Sequence of Clostridium hathewayi WAL-18680.</title>
        <authorList>
            <consortium name="The Broad Institute Genome Sequencing Platform"/>
            <person name="Earl A."/>
            <person name="Ward D."/>
            <person name="Feldgarden M."/>
            <person name="Gevers D."/>
            <person name="Finegold S.M."/>
            <person name="Summanen P.H."/>
            <person name="Molitoris D.R."/>
            <person name="Song M."/>
            <person name="Daigneault M."/>
            <person name="Allen-Vercoe E."/>
            <person name="Young S.K."/>
            <person name="Zeng Q."/>
            <person name="Gargeya S."/>
            <person name="Fitzgerald M."/>
            <person name="Haas B."/>
            <person name="Abouelleil A."/>
            <person name="Alvarado L."/>
            <person name="Arachchi H.M."/>
            <person name="Berlin A."/>
            <person name="Brown A."/>
            <person name="Chapman S.B."/>
            <person name="Chen Z."/>
            <person name="Dunbar C."/>
            <person name="Freedman E."/>
            <person name="Gearin G."/>
            <person name="Gellesch M."/>
            <person name="Goldberg J."/>
            <person name="Griggs A."/>
            <person name="Gujja S."/>
            <person name="Heiman D."/>
            <person name="Howarth C."/>
            <person name="Larson L."/>
            <person name="Lui A."/>
            <person name="MacDonald P.J.P."/>
            <person name="Montmayeur A."/>
            <person name="Murphy C."/>
            <person name="Neiman D."/>
            <person name="Pearson M."/>
            <person name="Priest M."/>
            <person name="Roberts A."/>
            <person name="Saif S."/>
            <person name="Shea T."/>
            <person name="Shenoy N."/>
            <person name="Sisk P."/>
            <person name="Stolte C."/>
            <person name="Sykes S."/>
            <person name="Wortman J."/>
            <person name="Nusbaum C."/>
            <person name="Birren B."/>
        </authorList>
    </citation>
    <scope>NUCLEOTIDE SEQUENCE [LARGE SCALE GENOMIC DNA]</scope>
    <source>
        <strain evidence="5 6">WAL-18680</strain>
    </source>
</reference>
<keyword evidence="6" id="KW-1185">Reference proteome</keyword>
<dbReference type="CDD" id="cd07377">
    <property type="entry name" value="WHTH_GntR"/>
    <property type="match status" value="1"/>
</dbReference>
<dbReference type="InterPro" id="IPR008920">
    <property type="entry name" value="TF_FadR/GntR_C"/>
</dbReference>
<dbReference type="Proteomes" id="UP000005384">
    <property type="component" value="Unassembled WGS sequence"/>
</dbReference>
<dbReference type="SMART" id="SM00895">
    <property type="entry name" value="FCD"/>
    <property type="match status" value="1"/>
</dbReference>
<dbReference type="PRINTS" id="PR00035">
    <property type="entry name" value="HTHGNTR"/>
</dbReference>
<evidence type="ECO:0000313" key="5">
    <source>
        <dbReference type="EMBL" id="EHI60373.1"/>
    </source>
</evidence>
<protein>
    <recommendedName>
        <fullName evidence="4">HTH gntR-type domain-containing protein</fullName>
    </recommendedName>
</protein>
<keyword evidence="2" id="KW-0238">DNA-binding</keyword>
<dbReference type="SMART" id="SM00345">
    <property type="entry name" value="HTH_GNTR"/>
    <property type="match status" value="1"/>
</dbReference>
<dbReference type="SUPFAM" id="SSF48008">
    <property type="entry name" value="GntR ligand-binding domain-like"/>
    <property type="match status" value="1"/>
</dbReference>
<keyword evidence="1" id="KW-0805">Transcription regulation</keyword>
<gene>
    <name evidence="5" type="ORF">HMPREF9473_01670</name>
</gene>
<dbReference type="GO" id="GO:0003677">
    <property type="term" value="F:DNA binding"/>
    <property type="evidence" value="ECO:0007669"/>
    <property type="project" value="UniProtKB-KW"/>
</dbReference>
<dbReference type="OrthoDB" id="5449at2"/>
<dbReference type="InterPro" id="IPR036390">
    <property type="entry name" value="WH_DNA-bd_sf"/>
</dbReference>
<dbReference type="InterPro" id="IPR000524">
    <property type="entry name" value="Tscrpt_reg_HTH_GntR"/>
</dbReference>
<organism evidence="5 6">
    <name type="scientific">Hungatella hathewayi WAL-18680</name>
    <dbReference type="NCBI Taxonomy" id="742737"/>
    <lineage>
        <taxon>Bacteria</taxon>
        <taxon>Bacillati</taxon>
        <taxon>Bacillota</taxon>
        <taxon>Clostridia</taxon>
        <taxon>Lachnospirales</taxon>
        <taxon>Lachnospiraceae</taxon>
        <taxon>Hungatella</taxon>
    </lineage>
</organism>
<keyword evidence="3" id="KW-0804">Transcription</keyword>
<dbReference type="Gene3D" id="1.20.120.530">
    <property type="entry name" value="GntR ligand-binding domain-like"/>
    <property type="match status" value="1"/>
</dbReference>
<dbReference type="InterPro" id="IPR011711">
    <property type="entry name" value="GntR_C"/>
</dbReference>
<dbReference type="GO" id="GO:0003700">
    <property type="term" value="F:DNA-binding transcription factor activity"/>
    <property type="evidence" value="ECO:0007669"/>
    <property type="project" value="InterPro"/>
</dbReference>
<dbReference type="Pfam" id="PF00392">
    <property type="entry name" value="GntR"/>
    <property type="match status" value="1"/>
</dbReference>
<dbReference type="RefSeq" id="WP_006779653.1">
    <property type="nucleotide sequence ID" value="NZ_CP040506.1"/>
</dbReference>
<accession>G5IDR5</accession>
<dbReference type="Pfam" id="PF07729">
    <property type="entry name" value="FCD"/>
    <property type="match status" value="1"/>
</dbReference>
<dbReference type="InterPro" id="IPR036388">
    <property type="entry name" value="WH-like_DNA-bd_sf"/>
</dbReference>
<dbReference type="PROSITE" id="PS50949">
    <property type="entry name" value="HTH_GNTR"/>
    <property type="match status" value="1"/>
</dbReference>
<dbReference type="Gene3D" id="1.10.10.10">
    <property type="entry name" value="Winged helix-like DNA-binding domain superfamily/Winged helix DNA-binding domain"/>
    <property type="match status" value="1"/>
</dbReference>
<proteinExistence type="predicted"/>
<comment type="caution">
    <text evidence="5">The sequence shown here is derived from an EMBL/GenBank/DDBJ whole genome shotgun (WGS) entry which is preliminary data.</text>
</comment>
<evidence type="ECO:0000256" key="3">
    <source>
        <dbReference type="ARBA" id="ARBA00023163"/>
    </source>
</evidence>
<dbReference type="AlphaFoldDB" id="G5IDR5"/>
<dbReference type="PATRIC" id="fig|742737.3.peg.1691"/>
<dbReference type="PANTHER" id="PTHR43537:SF24">
    <property type="entry name" value="GLUCONATE OPERON TRANSCRIPTIONAL REPRESSOR"/>
    <property type="match status" value="1"/>
</dbReference>
<sequence length="209" mass="24411">MQKVALKDQVYKSILKEILDGKFSMDSIINEKVLSEQFEVSKTPVREALVRLCSEGILENLPRYGYRLIPVTQNEIQEIIEYRKVMEIEALRLSFDYIGPADIQKLKQLDESAQEAVISRDVHLAWERNENFHWELGDLCPNRYFRSSIKSALTVGNRYANQYFSSIWREDKPLDRSHTKIIEALEEKDLAKAQEILTFDIELMKAILL</sequence>
<dbReference type="SUPFAM" id="SSF46785">
    <property type="entry name" value="Winged helix' DNA-binding domain"/>
    <property type="match status" value="1"/>
</dbReference>
<evidence type="ECO:0000256" key="2">
    <source>
        <dbReference type="ARBA" id="ARBA00023125"/>
    </source>
</evidence>
<evidence type="ECO:0000259" key="4">
    <source>
        <dbReference type="PROSITE" id="PS50949"/>
    </source>
</evidence>
<feature type="domain" description="HTH gntR-type" evidence="4">
    <location>
        <begin position="4"/>
        <end position="71"/>
    </location>
</feature>
<name>G5IDR5_9FIRM</name>